<protein>
    <recommendedName>
        <fullName evidence="2">UspA domain-containing protein</fullName>
    </recommendedName>
</protein>
<dbReference type="SUPFAM" id="SSF52402">
    <property type="entry name" value="Adenine nucleotide alpha hydrolases-like"/>
    <property type="match status" value="1"/>
</dbReference>
<dbReference type="PANTHER" id="PTHR46100:SF4">
    <property type="entry name" value="USPA DOMAIN-CONTAINING PROTEIN"/>
    <property type="match status" value="1"/>
</dbReference>
<dbReference type="InterPro" id="IPR006015">
    <property type="entry name" value="Universal_stress_UspA"/>
</dbReference>
<dbReference type="RefSeq" id="XP_016210473.1">
    <property type="nucleotide sequence ID" value="XM_016361613.1"/>
</dbReference>
<dbReference type="EMBL" id="KN847561">
    <property type="protein sequence ID" value="KIW00604.1"/>
    <property type="molecule type" value="Genomic_DNA"/>
</dbReference>
<feature type="compositionally biased region" description="Low complexity" evidence="1">
    <location>
        <begin position="38"/>
        <end position="52"/>
    </location>
</feature>
<dbReference type="VEuPathDB" id="FungiDB:PV09_07801"/>
<evidence type="ECO:0000256" key="1">
    <source>
        <dbReference type="SAM" id="MobiDB-lite"/>
    </source>
</evidence>
<dbReference type="GeneID" id="27315774"/>
<feature type="region of interest" description="Disordered" evidence="1">
    <location>
        <begin position="268"/>
        <end position="358"/>
    </location>
</feature>
<feature type="compositionally biased region" description="Basic and acidic residues" evidence="1">
    <location>
        <begin position="319"/>
        <end position="334"/>
    </location>
</feature>
<feature type="region of interest" description="Disordered" evidence="1">
    <location>
        <begin position="396"/>
        <end position="418"/>
    </location>
</feature>
<feature type="compositionally biased region" description="Basic and acidic residues" evidence="1">
    <location>
        <begin position="17"/>
        <end position="29"/>
    </location>
</feature>
<dbReference type="Gene3D" id="3.40.50.620">
    <property type="entry name" value="HUPs"/>
    <property type="match status" value="1"/>
</dbReference>
<sequence>MAPKQMSLEAALDEEAREIRALLEGRKSETSPPPLPSPSATTTSRARTASPAGKHQSPARGLLADLAPGIQRSDHQKAQRAASVSGDGRSSSAVSSPSGSTFSEPPRRSMLDIDSPPASAGLPRTHRASHGSVSPSLPTIHQGLPSPGRNIESAYQFEMLPSIESHALPKRVSQGEGMFHSSKKKAGAMSSVFGNGPDGRPKGAKSRSPAPRHNARSLSPAHPSLGAGGPHVTGTPGSYVSDSGKVINLDQAYRRLSDAALLRSGGVLAELPTKNAAHVKRGEELAPDGGVRLTKDYNDEEEAVDSSDEDESAGSSGDEMDRQRGRARARKDSDPPESPRQAQSLLAAAEEERKDVASGNRVKSLLDVSVSSPGLSADQLFSKKLGKPVIHPRTSFDVGAGGASGVSTPVDSEEEQTRSDFNTAQKMALTLSPIHSSPEAHRCIRQILRGDFRKYQAEAEQGLRRQRMYLVATDLSEEAAYALEWTIGTVLRDGDTLLAVYAVDEEVGTGGDVSGTTSNSVAIGEGPNQMKEAAAIVRTLSNQQGLVVPGEVRGKASTDGRRSLSNARTMSMGRYKDKFESERYHATEEITERCIKLLRKTKLQARIVVEVFHCKSPKHMITEVIDYLEPTLVILGSRGRSALKGVLLGSFSNYLVTKSSVPVMVARKKLRKHSKLKRSNLRLSNMLQTPGSKLESAVIDRPSMGMRRSSLT</sequence>
<dbReference type="InterPro" id="IPR014729">
    <property type="entry name" value="Rossmann-like_a/b/a_fold"/>
</dbReference>
<feature type="region of interest" description="Disordered" evidence="1">
    <location>
        <begin position="168"/>
        <end position="243"/>
    </location>
</feature>
<dbReference type="PRINTS" id="PR01438">
    <property type="entry name" value="UNVRSLSTRESS"/>
</dbReference>
<feature type="region of interest" description="Disordered" evidence="1">
    <location>
        <begin position="1"/>
        <end position="152"/>
    </location>
</feature>
<reference evidence="3 4" key="1">
    <citation type="submission" date="2015-01" db="EMBL/GenBank/DDBJ databases">
        <title>The Genome Sequence of Ochroconis gallopava CBS43764.</title>
        <authorList>
            <consortium name="The Broad Institute Genomics Platform"/>
            <person name="Cuomo C."/>
            <person name="de Hoog S."/>
            <person name="Gorbushina A."/>
            <person name="Stielow B."/>
            <person name="Teixiera M."/>
            <person name="Abouelleil A."/>
            <person name="Chapman S.B."/>
            <person name="Priest M."/>
            <person name="Young S.K."/>
            <person name="Wortman J."/>
            <person name="Nusbaum C."/>
            <person name="Birren B."/>
        </authorList>
    </citation>
    <scope>NUCLEOTIDE SEQUENCE [LARGE SCALE GENOMIC DNA]</scope>
    <source>
        <strain evidence="3 4">CBS 43764</strain>
    </source>
</reference>
<dbReference type="HOGENOM" id="CLU_015980_0_0_1"/>
<dbReference type="Pfam" id="PF00582">
    <property type="entry name" value="Usp"/>
    <property type="match status" value="1"/>
</dbReference>
<gene>
    <name evidence="3" type="ORF">PV09_07801</name>
</gene>
<feature type="compositionally biased region" description="Low complexity" evidence="1">
    <location>
        <begin position="80"/>
        <end position="100"/>
    </location>
</feature>
<dbReference type="STRING" id="253628.A0A0D2A1M1"/>
<proteinExistence type="predicted"/>
<feature type="domain" description="UspA" evidence="2">
    <location>
        <begin position="571"/>
        <end position="667"/>
    </location>
</feature>
<evidence type="ECO:0000313" key="3">
    <source>
        <dbReference type="EMBL" id="KIW00603.1"/>
    </source>
</evidence>
<name>A0A0D2A1M1_9PEZI</name>
<evidence type="ECO:0000259" key="2">
    <source>
        <dbReference type="Pfam" id="PF00582"/>
    </source>
</evidence>
<evidence type="ECO:0000313" key="4">
    <source>
        <dbReference type="Proteomes" id="UP000053259"/>
    </source>
</evidence>
<dbReference type="PANTHER" id="PTHR46100">
    <property type="entry name" value="IMP2'P"/>
    <property type="match status" value="1"/>
</dbReference>
<organism evidence="3 4">
    <name type="scientific">Verruconis gallopava</name>
    <dbReference type="NCBI Taxonomy" id="253628"/>
    <lineage>
        <taxon>Eukaryota</taxon>
        <taxon>Fungi</taxon>
        <taxon>Dikarya</taxon>
        <taxon>Ascomycota</taxon>
        <taxon>Pezizomycotina</taxon>
        <taxon>Dothideomycetes</taxon>
        <taxon>Pleosporomycetidae</taxon>
        <taxon>Venturiales</taxon>
        <taxon>Sympoventuriaceae</taxon>
        <taxon>Verruconis</taxon>
    </lineage>
</organism>
<accession>A0A0D2A1M1</accession>
<dbReference type="InterPro" id="IPR006016">
    <property type="entry name" value="UspA"/>
</dbReference>
<dbReference type="EMBL" id="KN847561">
    <property type="protein sequence ID" value="KIW00603.1"/>
    <property type="molecule type" value="Genomic_DNA"/>
</dbReference>
<dbReference type="OrthoDB" id="992776at2759"/>
<feature type="compositionally biased region" description="Acidic residues" evidence="1">
    <location>
        <begin position="298"/>
        <end position="312"/>
    </location>
</feature>
<dbReference type="RefSeq" id="XP_016210472.1">
    <property type="nucleotide sequence ID" value="XM_016361612.1"/>
</dbReference>
<keyword evidence="4" id="KW-1185">Reference proteome</keyword>
<dbReference type="AlphaFoldDB" id="A0A0D2A1M1"/>
<dbReference type="CDD" id="cd23659">
    <property type="entry name" value="USP_At3g01520-like"/>
    <property type="match status" value="1"/>
</dbReference>
<dbReference type="Proteomes" id="UP000053259">
    <property type="component" value="Unassembled WGS sequence"/>
</dbReference>